<dbReference type="InterPro" id="IPR042530">
    <property type="entry name" value="EME1/EME2_C"/>
</dbReference>
<gene>
    <name evidence="1" type="ORF">AAF712_006039</name>
</gene>
<name>A0ABR3A0D4_9AGAR</name>
<reference evidence="1 2" key="1">
    <citation type="submission" date="2024-05" db="EMBL/GenBank/DDBJ databases">
        <title>A draft genome resource for the thread blight pathogen Marasmius tenuissimus strain MS-2.</title>
        <authorList>
            <person name="Yulfo-Soto G.E."/>
            <person name="Baruah I.K."/>
            <person name="Amoako-Attah I."/>
            <person name="Bukari Y."/>
            <person name="Meinhardt L.W."/>
            <person name="Bailey B.A."/>
            <person name="Cohen S.P."/>
        </authorList>
    </citation>
    <scope>NUCLEOTIDE SEQUENCE [LARGE SCALE GENOMIC DNA]</scope>
    <source>
        <strain evidence="1 2">MS-2</strain>
    </source>
</reference>
<accession>A0ABR3A0D4</accession>
<keyword evidence="2" id="KW-1185">Reference proteome</keyword>
<evidence type="ECO:0000313" key="2">
    <source>
        <dbReference type="Proteomes" id="UP001437256"/>
    </source>
</evidence>
<protein>
    <submittedName>
        <fullName evidence="1">Uncharacterized protein</fullName>
    </submittedName>
</protein>
<organism evidence="1 2">
    <name type="scientific">Marasmius tenuissimus</name>
    <dbReference type="NCBI Taxonomy" id="585030"/>
    <lineage>
        <taxon>Eukaryota</taxon>
        <taxon>Fungi</taxon>
        <taxon>Dikarya</taxon>
        <taxon>Basidiomycota</taxon>
        <taxon>Agaricomycotina</taxon>
        <taxon>Agaricomycetes</taxon>
        <taxon>Agaricomycetidae</taxon>
        <taxon>Agaricales</taxon>
        <taxon>Marasmiineae</taxon>
        <taxon>Marasmiaceae</taxon>
        <taxon>Marasmius</taxon>
    </lineage>
</organism>
<dbReference type="Gene3D" id="1.10.150.670">
    <property type="entry name" value="Crossover junction endonuclease EME1, DNA-binding domain"/>
    <property type="match status" value="1"/>
</dbReference>
<dbReference type="Proteomes" id="UP001437256">
    <property type="component" value="Unassembled WGS sequence"/>
</dbReference>
<evidence type="ECO:0000313" key="1">
    <source>
        <dbReference type="EMBL" id="KAL0066844.1"/>
    </source>
</evidence>
<comment type="caution">
    <text evidence="1">The sequence shown here is derived from an EMBL/GenBank/DDBJ whole genome shotgun (WGS) entry which is preliminary data.</text>
</comment>
<proteinExistence type="predicted"/>
<dbReference type="EMBL" id="JBBXMP010000031">
    <property type="protein sequence ID" value="KAL0066844.1"/>
    <property type="molecule type" value="Genomic_DNA"/>
</dbReference>
<sequence>MDFKIYISTNIARDQPSLIPRLHGLLAPHSEAAVSITTVSSLLPSVRSIEWDDDTGLLGPKLKMIWLDGRELQDRISQGTLVRLVENFQDYHAQDGPSQRTLLLLYQCPPERRTQYEIQMCRLVLQFSCLYCFADTLEDAAAAIYSYTCGFWEMIAYPTSTELQEDYRNMLLVLPSMTLERADLVTSRYSCWRHLIEAFVQLEPQVQSGQILLNSALFSLSVDASEPEEYWVQELYAFLTSDDPDMAL</sequence>